<gene>
    <name evidence="9" type="ORF">ST1E_0116</name>
</gene>
<dbReference type="AlphaFoldDB" id="M1MC33"/>
<dbReference type="GO" id="GO:0003906">
    <property type="term" value="F:DNA-(apurinic or apyrimidinic site) endonuclease activity"/>
    <property type="evidence" value="ECO:0007669"/>
    <property type="project" value="TreeGrafter"/>
</dbReference>
<evidence type="ECO:0000256" key="5">
    <source>
        <dbReference type="PIRSR" id="PIRSR604808-1"/>
    </source>
</evidence>
<dbReference type="KEGG" id="kga:ST1E_0116"/>
<dbReference type="Gene3D" id="3.60.10.10">
    <property type="entry name" value="Endonuclease/exonuclease/phosphatase"/>
    <property type="match status" value="1"/>
</dbReference>
<dbReference type="EMBL" id="CP003806">
    <property type="protein sequence ID" value="AGF49370.1"/>
    <property type="molecule type" value="Genomic_DNA"/>
</dbReference>
<dbReference type="PROSITE" id="PS51435">
    <property type="entry name" value="AP_NUCLEASE_F1_4"/>
    <property type="match status" value="1"/>
</dbReference>
<sequence>MLKITSINLNGIRSSIRKGFIKWLNIYEPDIVCMQETRISYNDLNNEIINPSPYEGYFFCADKKGYSGVGIYSKIRPRNIINGIGNKEFDCEGRLIRIDLENLSVINAYFPSGTSGQDRQFAKFRFLNDFELLLDKIYYENQKYDREFIICGDWNIAHKEIDIKNWRGNIKNSGFLPEERNWISTIINKYKLLDVFRELNHNPDQYTWWSNRGKSWEKNVGWRIDYQFATCKIAKLATNCEIYKENRFSDHAPLTIIYNYKI</sequence>
<evidence type="ECO:0000256" key="6">
    <source>
        <dbReference type="PIRSR" id="PIRSR604808-2"/>
    </source>
</evidence>
<evidence type="ECO:0000256" key="7">
    <source>
        <dbReference type="PIRSR" id="PIRSR604808-3"/>
    </source>
</evidence>
<feature type="binding site" evidence="6">
    <location>
        <position position="36"/>
    </location>
    <ligand>
        <name>Mg(2+)</name>
        <dbReference type="ChEBI" id="CHEBI:18420"/>
        <label>1</label>
    </ligand>
</feature>
<dbReference type="HOGENOM" id="CLU_027539_3_0_4"/>
<dbReference type="eggNOG" id="COG0708">
    <property type="taxonomic scope" value="Bacteria"/>
</dbReference>
<proteinExistence type="inferred from homology"/>
<keyword evidence="3 9" id="KW-0378">Hydrolase</keyword>
<dbReference type="PANTHER" id="PTHR22748:SF6">
    <property type="entry name" value="DNA-(APURINIC OR APYRIMIDINIC SITE) ENDONUCLEASE"/>
    <property type="match status" value="1"/>
</dbReference>
<dbReference type="CDD" id="cd10281">
    <property type="entry name" value="Nape_like_AP-endo"/>
    <property type="match status" value="1"/>
</dbReference>
<dbReference type="GO" id="GO:0008081">
    <property type="term" value="F:phosphoric diester hydrolase activity"/>
    <property type="evidence" value="ECO:0007669"/>
    <property type="project" value="TreeGrafter"/>
</dbReference>
<keyword evidence="6" id="KW-0464">Manganese</keyword>
<protein>
    <submittedName>
        <fullName evidence="9">Exodeoxyribonuclease III</fullName>
        <ecNumber evidence="9">3.1.11.2</ecNumber>
    </submittedName>
</protein>
<dbReference type="Pfam" id="PF03372">
    <property type="entry name" value="Exo_endo_phos"/>
    <property type="match status" value="1"/>
</dbReference>
<evidence type="ECO:0000313" key="9">
    <source>
        <dbReference type="EMBL" id="AGF49370.1"/>
    </source>
</evidence>
<dbReference type="InterPro" id="IPR004808">
    <property type="entry name" value="AP_endonuc_1"/>
</dbReference>
<dbReference type="STRING" id="1208921.ST1E_0116"/>
<feature type="site" description="Transition state stabilizer" evidence="7">
    <location>
        <position position="155"/>
    </location>
</feature>
<feature type="active site" description="Proton donor/acceptor" evidence="5">
    <location>
        <position position="153"/>
    </location>
</feature>
<dbReference type="GO" id="GO:0008311">
    <property type="term" value="F:double-stranded DNA 3'-5' DNA exonuclease activity"/>
    <property type="evidence" value="ECO:0007669"/>
    <property type="project" value="UniProtKB-EC"/>
</dbReference>
<feature type="site" description="Interaction with DNA substrate" evidence="7">
    <location>
        <position position="251"/>
    </location>
</feature>
<dbReference type="SUPFAM" id="SSF56219">
    <property type="entry name" value="DNase I-like"/>
    <property type="match status" value="1"/>
</dbReference>
<keyword evidence="10" id="KW-1185">Reference proteome</keyword>
<dbReference type="RefSeq" id="WP_015389854.1">
    <property type="nucleotide sequence ID" value="NC_020284.1"/>
</dbReference>
<keyword evidence="2 6" id="KW-0479">Metal-binding</keyword>
<feature type="site" description="Important for catalytic activity" evidence="7">
    <location>
        <position position="225"/>
    </location>
</feature>
<dbReference type="OrthoDB" id="9803914at2"/>
<name>M1MC33_9PROT</name>
<dbReference type="NCBIfam" id="TIGR00195">
    <property type="entry name" value="exoDNase_III"/>
    <property type="match status" value="1"/>
</dbReference>
<feature type="active site" evidence="5">
    <location>
        <position position="109"/>
    </location>
</feature>
<evidence type="ECO:0000256" key="1">
    <source>
        <dbReference type="ARBA" id="ARBA00007092"/>
    </source>
</evidence>
<evidence type="ECO:0000256" key="4">
    <source>
        <dbReference type="ARBA" id="ARBA00022842"/>
    </source>
</evidence>
<accession>M1MC33</accession>
<feature type="binding site" evidence="6">
    <location>
        <position position="250"/>
    </location>
    <ligand>
        <name>Mg(2+)</name>
        <dbReference type="ChEBI" id="CHEBI:18420"/>
        <label>1</label>
    </ligand>
</feature>
<dbReference type="FunFam" id="3.60.10.10:FF:000026">
    <property type="entry name" value="Exodeoxyribonuclease III"/>
    <property type="match status" value="1"/>
</dbReference>
<keyword evidence="4 6" id="KW-0460">Magnesium</keyword>
<dbReference type="InterPro" id="IPR036691">
    <property type="entry name" value="Endo/exonu/phosph_ase_sf"/>
</dbReference>
<organism evidence="9 10">
    <name type="scientific">Candidatus Kinetoplastidibacterium galati TCC219</name>
    <dbReference type="NCBI Taxonomy" id="1208921"/>
    <lineage>
        <taxon>Bacteria</taxon>
        <taxon>Pseudomonadati</taxon>
        <taxon>Pseudomonadota</taxon>
        <taxon>Betaproteobacteria</taxon>
        <taxon>Candidatus Kinetoplastidibacterium</taxon>
    </lineage>
</organism>
<comment type="similarity">
    <text evidence="1">Belongs to the DNA repair enzymes AP/ExoA family.</text>
</comment>
<feature type="active site" description="Proton acceptor" evidence="5">
    <location>
        <position position="251"/>
    </location>
</feature>
<feature type="binding site" evidence="6">
    <location>
        <position position="153"/>
    </location>
    <ligand>
        <name>Mg(2+)</name>
        <dbReference type="ChEBI" id="CHEBI:18420"/>
        <label>1</label>
    </ligand>
</feature>
<evidence type="ECO:0000256" key="3">
    <source>
        <dbReference type="ARBA" id="ARBA00022801"/>
    </source>
</evidence>
<evidence type="ECO:0000259" key="8">
    <source>
        <dbReference type="Pfam" id="PF03372"/>
    </source>
</evidence>
<dbReference type="NCBIfam" id="TIGR00633">
    <property type="entry name" value="xth"/>
    <property type="match status" value="1"/>
</dbReference>
<dbReference type="EC" id="3.1.11.2" evidence="9"/>
<feature type="binding site" evidence="6">
    <location>
        <position position="251"/>
    </location>
    <ligand>
        <name>Mg(2+)</name>
        <dbReference type="ChEBI" id="CHEBI:18420"/>
        <label>1</label>
    </ligand>
</feature>
<evidence type="ECO:0000256" key="2">
    <source>
        <dbReference type="ARBA" id="ARBA00022723"/>
    </source>
</evidence>
<evidence type="ECO:0000313" key="10">
    <source>
        <dbReference type="Proteomes" id="UP000011658"/>
    </source>
</evidence>
<dbReference type="Proteomes" id="UP000011658">
    <property type="component" value="Chromosome"/>
</dbReference>
<comment type="cofactor">
    <cofactor evidence="6">
        <name>Mg(2+)</name>
        <dbReference type="ChEBI" id="CHEBI:18420"/>
    </cofactor>
    <cofactor evidence="6">
        <name>Mn(2+)</name>
        <dbReference type="ChEBI" id="CHEBI:29035"/>
    </cofactor>
    <text evidence="6">Probably binds two magnesium or manganese ions per subunit.</text>
</comment>
<feature type="binding site" evidence="6">
    <location>
        <position position="155"/>
    </location>
    <ligand>
        <name>Mg(2+)</name>
        <dbReference type="ChEBI" id="CHEBI:18420"/>
        <label>1</label>
    </ligand>
</feature>
<dbReference type="PANTHER" id="PTHR22748">
    <property type="entry name" value="AP ENDONUCLEASE"/>
    <property type="match status" value="1"/>
</dbReference>
<dbReference type="GO" id="GO:0046872">
    <property type="term" value="F:metal ion binding"/>
    <property type="evidence" value="ECO:0007669"/>
    <property type="project" value="UniProtKB-KW"/>
</dbReference>
<feature type="domain" description="Endonuclease/exonuclease/phosphatase" evidence="8">
    <location>
        <begin position="6"/>
        <end position="251"/>
    </location>
</feature>
<feature type="binding site" evidence="6">
    <location>
        <position position="8"/>
    </location>
    <ligand>
        <name>Mg(2+)</name>
        <dbReference type="ChEBI" id="CHEBI:18420"/>
        <label>1</label>
    </ligand>
</feature>
<dbReference type="GO" id="GO:0006284">
    <property type="term" value="P:base-excision repair"/>
    <property type="evidence" value="ECO:0007669"/>
    <property type="project" value="TreeGrafter"/>
</dbReference>
<dbReference type="PATRIC" id="fig|1208921.3.peg.661"/>
<dbReference type="InterPro" id="IPR005135">
    <property type="entry name" value="Endo/exonuclease/phosphatase"/>
</dbReference>
<reference evidence="9 10" key="1">
    <citation type="journal article" date="2013" name="Genome Biol. Evol.">
        <title>Genome evolution and phylogenomic analysis of candidatus kinetoplastibacterium, the betaproteobacterial endosymbionts of strigomonas and angomonas.</title>
        <authorList>
            <person name="Alves J.M."/>
            <person name="Serrano M.G."/>
            <person name="Maia da Silva F."/>
            <person name="Voegtly L.J."/>
            <person name="Matveyev A.V."/>
            <person name="Teixeira M.M."/>
            <person name="Camargo E.P."/>
            <person name="Buck G.A."/>
        </authorList>
    </citation>
    <scope>NUCLEOTIDE SEQUENCE [LARGE SCALE GENOMIC DNA]</scope>
    <source>
        <strain evidence="9 10">TCC219</strain>
    </source>
</reference>